<dbReference type="PROSITE" id="PS50105">
    <property type="entry name" value="SAM_DOMAIN"/>
    <property type="match status" value="1"/>
</dbReference>
<accession>A0A815P1Y9</accession>
<gene>
    <name evidence="2" type="ORF">EDS130_LOCUS39012</name>
</gene>
<protein>
    <recommendedName>
        <fullName evidence="1">SAM domain-containing protein</fullName>
    </recommendedName>
</protein>
<sequence length="236" mass="27449">MDVSSWNTDQVVQWLNQNGLSMYFDDFESNKIDGTTLLSEDFTEVEQKELIPCIRDRVIFKKVLRELRNSVNHKRTSIYEDFAMNDLPEEFFDLPPEIKIIHASAPFGSTTDYSGGEIYRCYDGDKINGFWNSMKASPNYLLLKFDQMYQIHGFELTIMGDDVHDPRHIEVYTDSHARNFIESFNVGLYSGTTTISPPFVFKKQNRPITNQLLFKFTTTYYQACIVQICLYGTSQK</sequence>
<dbReference type="InterPro" id="IPR013761">
    <property type="entry name" value="SAM/pointed_sf"/>
</dbReference>
<organism evidence="2 3">
    <name type="scientific">Adineta ricciae</name>
    <name type="common">Rotifer</name>
    <dbReference type="NCBI Taxonomy" id="249248"/>
    <lineage>
        <taxon>Eukaryota</taxon>
        <taxon>Metazoa</taxon>
        <taxon>Spiralia</taxon>
        <taxon>Gnathifera</taxon>
        <taxon>Rotifera</taxon>
        <taxon>Eurotatoria</taxon>
        <taxon>Bdelloidea</taxon>
        <taxon>Adinetida</taxon>
        <taxon>Adinetidae</taxon>
        <taxon>Adineta</taxon>
    </lineage>
</organism>
<dbReference type="SUPFAM" id="SSF49785">
    <property type="entry name" value="Galactose-binding domain-like"/>
    <property type="match status" value="1"/>
</dbReference>
<evidence type="ECO:0000259" key="1">
    <source>
        <dbReference type="PROSITE" id="PS50105"/>
    </source>
</evidence>
<name>A0A815P1Y9_ADIRI</name>
<dbReference type="Pfam" id="PF00536">
    <property type="entry name" value="SAM_1"/>
    <property type="match status" value="1"/>
</dbReference>
<dbReference type="InterPro" id="IPR008979">
    <property type="entry name" value="Galactose-bd-like_sf"/>
</dbReference>
<dbReference type="SMART" id="SM00454">
    <property type="entry name" value="SAM"/>
    <property type="match status" value="1"/>
</dbReference>
<evidence type="ECO:0000313" key="3">
    <source>
        <dbReference type="Proteomes" id="UP000663852"/>
    </source>
</evidence>
<dbReference type="InterPro" id="IPR001660">
    <property type="entry name" value="SAM"/>
</dbReference>
<evidence type="ECO:0000313" key="2">
    <source>
        <dbReference type="EMBL" id="CAF1443055.1"/>
    </source>
</evidence>
<reference evidence="2" key="1">
    <citation type="submission" date="2021-02" db="EMBL/GenBank/DDBJ databases">
        <authorList>
            <person name="Nowell W R."/>
        </authorList>
    </citation>
    <scope>NUCLEOTIDE SEQUENCE</scope>
</reference>
<feature type="domain" description="SAM" evidence="1">
    <location>
        <begin position="6"/>
        <end position="70"/>
    </location>
</feature>
<dbReference type="AlphaFoldDB" id="A0A815P1Y9"/>
<dbReference type="OrthoDB" id="7461532at2759"/>
<dbReference type="Proteomes" id="UP000663852">
    <property type="component" value="Unassembled WGS sequence"/>
</dbReference>
<dbReference type="SUPFAM" id="SSF47769">
    <property type="entry name" value="SAM/Pointed domain"/>
    <property type="match status" value="1"/>
</dbReference>
<comment type="caution">
    <text evidence="2">The sequence shown here is derived from an EMBL/GenBank/DDBJ whole genome shotgun (WGS) entry which is preliminary data.</text>
</comment>
<dbReference type="Gene3D" id="1.10.150.50">
    <property type="entry name" value="Transcription Factor, Ets-1"/>
    <property type="match status" value="1"/>
</dbReference>
<proteinExistence type="predicted"/>
<dbReference type="EMBL" id="CAJNOJ010000423">
    <property type="protein sequence ID" value="CAF1443055.1"/>
    <property type="molecule type" value="Genomic_DNA"/>
</dbReference>